<keyword evidence="1" id="KW-1133">Transmembrane helix</keyword>
<feature type="transmembrane region" description="Helical" evidence="1">
    <location>
        <begin position="29"/>
        <end position="51"/>
    </location>
</feature>
<evidence type="ECO:0000313" key="2">
    <source>
        <dbReference type="EMBL" id="RKP22506.1"/>
    </source>
</evidence>
<protein>
    <recommendedName>
        <fullName evidence="4">G-protein coupled receptors family 1 profile domain-containing protein</fullName>
    </recommendedName>
</protein>
<organism evidence="2 3">
    <name type="scientific">Syncephalis pseudoplumigaleata</name>
    <dbReference type="NCBI Taxonomy" id="1712513"/>
    <lineage>
        <taxon>Eukaryota</taxon>
        <taxon>Fungi</taxon>
        <taxon>Fungi incertae sedis</taxon>
        <taxon>Zoopagomycota</taxon>
        <taxon>Zoopagomycotina</taxon>
        <taxon>Zoopagomycetes</taxon>
        <taxon>Zoopagales</taxon>
        <taxon>Piptocephalidaceae</taxon>
        <taxon>Syncephalis</taxon>
    </lineage>
</organism>
<keyword evidence="3" id="KW-1185">Reference proteome</keyword>
<name>A0A4P9YRL6_9FUNG</name>
<evidence type="ECO:0008006" key="4">
    <source>
        <dbReference type="Google" id="ProtNLM"/>
    </source>
</evidence>
<accession>A0A4P9YRL6</accession>
<keyword evidence="1" id="KW-0472">Membrane</keyword>
<feature type="transmembrane region" description="Helical" evidence="1">
    <location>
        <begin position="100"/>
        <end position="123"/>
    </location>
</feature>
<reference evidence="3" key="1">
    <citation type="journal article" date="2018" name="Nat. Microbiol.">
        <title>Leveraging single-cell genomics to expand the fungal tree of life.</title>
        <authorList>
            <person name="Ahrendt S.R."/>
            <person name="Quandt C.A."/>
            <person name="Ciobanu D."/>
            <person name="Clum A."/>
            <person name="Salamov A."/>
            <person name="Andreopoulos B."/>
            <person name="Cheng J.F."/>
            <person name="Woyke T."/>
            <person name="Pelin A."/>
            <person name="Henrissat B."/>
            <person name="Reynolds N.K."/>
            <person name="Benny G.L."/>
            <person name="Smith M.E."/>
            <person name="James T.Y."/>
            <person name="Grigoriev I.V."/>
        </authorList>
    </citation>
    <scope>NUCLEOTIDE SEQUENCE [LARGE SCALE GENOMIC DNA]</scope>
    <source>
        <strain evidence="3">Benny S71-1</strain>
    </source>
</reference>
<proteinExistence type="predicted"/>
<gene>
    <name evidence="2" type="ORF">SYNPS1DRAFT_25727</name>
</gene>
<feature type="transmembrane region" description="Helical" evidence="1">
    <location>
        <begin position="214"/>
        <end position="236"/>
    </location>
</feature>
<feature type="transmembrane region" description="Helical" evidence="1">
    <location>
        <begin position="256"/>
        <end position="275"/>
    </location>
</feature>
<keyword evidence="1" id="KW-0812">Transmembrane</keyword>
<dbReference type="AlphaFoldDB" id="A0A4P9YRL6"/>
<evidence type="ECO:0000313" key="3">
    <source>
        <dbReference type="Proteomes" id="UP000278143"/>
    </source>
</evidence>
<feature type="transmembrane region" description="Helical" evidence="1">
    <location>
        <begin position="170"/>
        <end position="193"/>
    </location>
</feature>
<evidence type="ECO:0000256" key="1">
    <source>
        <dbReference type="SAM" id="Phobius"/>
    </source>
</evidence>
<dbReference type="EMBL" id="KZ992020">
    <property type="protein sequence ID" value="RKP22506.1"/>
    <property type="molecule type" value="Genomic_DNA"/>
</dbReference>
<dbReference type="Proteomes" id="UP000278143">
    <property type="component" value="Unassembled WGS sequence"/>
</dbReference>
<feature type="transmembrane region" description="Helical" evidence="1">
    <location>
        <begin position="63"/>
        <end position="88"/>
    </location>
</feature>
<sequence>MNHPTGDMNGYEYQMMHIDNVNVFRQRVVYVHLQLLVYTVLLLLFLWLFYHSVGFVCDSAKQLVHWCCLATTAMGVLAASLMLTSFYSPAGLSCRAVARVLSLGFDIAMMCTNAYLLECVYYALDRNRQLLVLGAILLMLPMPTFLLVFGQTTSFAILPWLGCSMLYSRLVILIKLLTSLPVNLLFIAAFGIVARREYRKRRRNRWRSLYRSGCVCVMLLVSTDLVRAMLCVLRPLVFATNTINLVYCSSELVGHMLVSATAIVLVKISLSFRLLDCERDLLLTLSEMK</sequence>
<feature type="transmembrane region" description="Helical" evidence="1">
    <location>
        <begin position="130"/>
        <end position="150"/>
    </location>
</feature>